<proteinExistence type="predicted"/>
<keyword evidence="3" id="KW-1185">Reference proteome</keyword>
<accession>A0ABW2NQT6</accession>
<reference evidence="3" key="1">
    <citation type="journal article" date="2019" name="Int. J. Syst. Evol. Microbiol.">
        <title>The Global Catalogue of Microorganisms (GCM) 10K type strain sequencing project: providing services to taxonomists for standard genome sequencing and annotation.</title>
        <authorList>
            <consortium name="The Broad Institute Genomics Platform"/>
            <consortium name="The Broad Institute Genome Sequencing Center for Infectious Disease"/>
            <person name="Wu L."/>
            <person name="Ma J."/>
        </authorList>
    </citation>
    <scope>NUCLEOTIDE SEQUENCE [LARGE SCALE GENOMIC DNA]</scope>
    <source>
        <strain evidence="3">NBRC 106396</strain>
    </source>
</reference>
<dbReference type="RefSeq" id="WP_379748302.1">
    <property type="nucleotide sequence ID" value="NZ_JBHTCP010000013.1"/>
</dbReference>
<dbReference type="Proteomes" id="UP001596549">
    <property type="component" value="Unassembled WGS sequence"/>
</dbReference>
<organism evidence="2 3">
    <name type="scientific">Fictibacillus iocasae</name>
    <dbReference type="NCBI Taxonomy" id="2715437"/>
    <lineage>
        <taxon>Bacteria</taxon>
        <taxon>Bacillati</taxon>
        <taxon>Bacillota</taxon>
        <taxon>Bacilli</taxon>
        <taxon>Bacillales</taxon>
        <taxon>Fictibacillaceae</taxon>
        <taxon>Fictibacillus</taxon>
    </lineage>
</organism>
<name>A0ABW2NQT6_9BACL</name>
<sequence>MKKAGLFLAAMLIGLAACGTPEKKDGSHSGGGSPAVVEEQGVEMKIAEDGGKPKLVITNNTEKMVTAGMHYKLEKKKDGGWEHVNSDMMFMEKAFVIKPGKSFDQEIELKKDEGEYQVSKEVFLGEGEKVKLVLSLK</sequence>
<dbReference type="PROSITE" id="PS51257">
    <property type="entry name" value="PROKAR_LIPOPROTEIN"/>
    <property type="match status" value="1"/>
</dbReference>
<comment type="caution">
    <text evidence="2">The sequence shown here is derived from an EMBL/GenBank/DDBJ whole genome shotgun (WGS) entry which is preliminary data.</text>
</comment>
<evidence type="ECO:0000313" key="3">
    <source>
        <dbReference type="Proteomes" id="UP001596549"/>
    </source>
</evidence>
<evidence type="ECO:0000259" key="1">
    <source>
        <dbReference type="Pfam" id="PF20251"/>
    </source>
</evidence>
<gene>
    <name evidence="2" type="ORF">ACFQPF_07885</name>
</gene>
<dbReference type="EMBL" id="JBHTCP010000013">
    <property type="protein sequence ID" value="MFC7371593.1"/>
    <property type="molecule type" value="Genomic_DNA"/>
</dbReference>
<dbReference type="Pfam" id="PF20251">
    <property type="entry name" value="Big_14"/>
    <property type="match status" value="1"/>
</dbReference>
<evidence type="ECO:0000313" key="2">
    <source>
        <dbReference type="EMBL" id="MFC7371593.1"/>
    </source>
</evidence>
<feature type="domain" description="Bacterial Ig-like" evidence="1">
    <location>
        <begin position="40"/>
        <end position="126"/>
    </location>
</feature>
<protein>
    <submittedName>
        <fullName evidence="2">Immunoglobulin-like domain-containing protein</fullName>
    </submittedName>
</protein>
<dbReference type="InterPro" id="IPR046878">
    <property type="entry name" value="Big_14"/>
</dbReference>